<keyword evidence="4" id="KW-1133">Transmembrane helix</keyword>
<dbReference type="Pfam" id="PF04011">
    <property type="entry name" value="LemA"/>
    <property type="match status" value="1"/>
</dbReference>
<evidence type="ECO:0000256" key="3">
    <source>
        <dbReference type="ARBA" id="ARBA00022692"/>
    </source>
</evidence>
<evidence type="ECO:0000313" key="7">
    <source>
        <dbReference type="Proteomes" id="UP000199021"/>
    </source>
</evidence>
<evidence type="ECO:0000256" key="2">
    <source>
        <dbReference type="ARBA" id="ARBA00008854"/>
    </source>
</evidence>
<dbReference type="InParanoid" id="A0A1H9F9N9"/>
<comment type="similarity">
    <text evidence="2">Belongs to the LemA family.</text>
</comment>
<reference evidence="7" key="1">
    <citation type="submission" date="2016-10" db="EMBL/GenBank/DDBJ databases">
        <authorList>
            <person name="Varghese N."/>
            <person name="Submissions S."/>
        </authorList>
    </citation>
    <scope>NUCLEOTIDE SEQUENCE [LARGE SCALE GENOMIC DNA]</scope>
    <source>
        <strain evidence="7">DSM 24740</strain>
    </source>
</reference>
<dbReference type="EMBL" id="FOFB01000008">
    <property type="protein sequence ID" value="SEQ34609.1"/>
    <property type="molecule type" value="Genomic_DNA"/>
</dbReference>
<dbReference type="RefSeq" id="WP_090167586.1">
    <property type="nucleotide sequence ID" value="NZ_FOFB01000008.1"/>
</dbReference>
<dbReference type="PANTHER" id="PTHR34478:SF2">
    <property type="entry name" value="MEMBRANE PROTEIN"/>
    <property type="match status" value="1"/>
</dbReference>
<proteinExistence type="inferred from homology"/>
<evidence type="ECO:0000256" key="4">
    <source>
        <dbReference type="ARBA" id="ARBA00022989"/>
    </source>
</evidence>
<dbReference type="Gene3D" id="1.20.1440.20">
    <property type="entry name" value="LemA-like domain"/>
    <property type="match status" value="1"/>
</dbReference>
<dbReference type="InterPro" id="IPR007156">
    <property type="entry name" value="MamQ_LemA"/>
</dbReference>
<dbReference type="GO" id="GO:0016020">
    <property type="term" value="C:membrane"/>
    <property type="evidence" value="ECO:0007669"/>
    <property type="project" value="UniProtKB-SubCell"/>
</dbReference>
<dbReference type="PROSITE" id="PS51257">
    <property type="entry name" value="PROKAR_LIPOPROTEIN"/>
    <property type="match status" value="1"/>
</dbReference>
<keyword evidence="3" id="KW-0812">Transmembrane</keyword>
<comment type="subcellular location">
    <subcellularLocation>
        <location evidence="1">Membrane</location>
        <topology evidence="1">Single-pass membrane protein</topology>
    </subcellularLocation>
</comment>
<gene>
    <name evidence="6" type="ORF">SAMN05444359_108143</name>
</gene>
<evidence type="ECO:0000256" key="5">
    <source>
        <dbReference type="ARBA" id="ARBA00023136"/>
    </source>
</evidence>
<dbReference type="OrthoDB" id="9804152at2"/>
<name>A0A1H9F9N9_9BACT</name>
<dbReference type="Proteomes" id="UP000199021">
    <property type="component" value="Unassembled WGS sequence"/>
</dbReference>
<dbReference type="AlphaFoldDB" id="A0A1H9F9N9"/>
<dbReference type="SUPFAM" id="SSF140478">
    <property type="entry name" value="LemA-like"/>
    <property type="match status" value="1"/>
</dbReference>
<accession>A0A1H9F9N9</accession>
<evidence type="ECO:0000256" key="1">
    <source>
        <dbReference type="ARBA" id="ARBA00004167"/>
    </source>
</evidence>
<sequence>MKSIGTLGIIAAILAVLLIAGCGSYNGFVDAEEEMEQSWANVETQYQRRADLIPNLVNTVKGAADFERGTLEAVTNARARATSINIDASDLTPEKIEQFQQIQGELSSGLGRLLATAESYPQLKSNAQFQELQAQLEGTENRIAVARDRFNEEATEFNKKVRRFPGTVFASVFGFSEKPQFEAQAGASNAPDVNFD</sequence>
<keyword evidence="7" id="KW-1185">Reference proteome</keyword>
<dbReference type="PANTHER" id="PTHR34478">
    <property type="entry name" value="PROTEIN LEMA"/>
    <property type="match status" value="1"/>
</dbReference>
<protein>
    <submittedName>
        <fullName evidence="6">LemA protein</fullName>
    </submittedName>
</protein>
<dbReference type="STRING" id="478744.SAMN05444359_108143"/>
<organism evidence="6 7">
    <name type="scientific">Neolewinella agarilytica</name>
    <dbReference type="NCBI Taxonomy" id="478744"/>
    <lineage>
        <taxon>Bacteria</taxon>
        <taxon>Pseudomonadati</taxon>
        <taxon>Bacteroidota</taxon>
        <taxon>Saprospiria</taxon>
        <taxon>Saprospirales</taxon>
        <taxon>Lewinellaceae</taxon>
        <taxon>Neolewinella</taxon>
    </lineage>
</organism>
<keyword evidence="5" id="KW-0472">Membrane</keyword>
<dbReference type="InterPro" id="IPR023353">
    <property type="entry name" value="LemA-like_dom_sf"/>
</dbReference>
<evidence type="ECO:0000313" key="6">
    <source>
        <dbReference type="EMBL" id="SEQ34609.1"/>
    </source>
</evidence>